<dbReference type="SUPFAM" id="SSF141086">
    <property type="entry name" value="Agglutinin HPA-like"/>
    <property type="match status" value="1"/>
</dbReference>
<dbReference type="Gene3D" id="2.60.40.2080">
    <property type="match status" value="1"/>
</dbReference>
<organism evidence="2">
    <name type="scientific">marine sediment metagenome</name>
    <dbReference type="NCBI Taxonomy" id="412755"/>
    <lineage>
        <taxon>unclassified sequences</taxon>
        <taxon>metagenomes</taxon>
        <taxon>ecological metagenomes</taxon>
    </lineage>
</organism>
<reference evidence="2" key="1">
    <citation type="journal article" date="2014" name="Front. Microbiol.">
        <title>High frequency of phylogenetically diverse reductive dehalogenase-homologous genes in deep subseafloor sedimentary metagenomes.</title>
        <authorList>
            <person name="Kawai M."/>
            <person name="Futagami T."/>
            <person name="Toyoda A."/>
            <person name="Takaki Y."/>
            <person name="Nishi S."/>
            <person name="Hori S."/>
            <person name="Arai W."/>
            <person name="Tsubouchi T."/>
            <person name="Morono Y."/>
            <person name="Uchiyama I."/>
            <person name="Ito T."/>
            <person name="Fujiyama A."/>
            <person name="Inagaki F."/>
            <person name="Takami H."/>
        </authorList>
    </citation>
    <scope>NUCLEOTIDE SEQUENCE</scope>
    <source>
        <strain evidence="2">Expedition CK06-06</strain>
    </source>
</reference>
<protein>
    <recommendedName>
        <fullName evidence="1">H-type lectin domain-containing protein</fullName>
    </recommendedName>
</protein>
<comment type="caution">
    <text evidence="2">The sequence shown here is derived from an EMBL/GenBank/DDBJ whole genome shotgun (WGS) entry which is preliminary data.</text>
</comment>
<evidence type="ECO:0000313" key="2">
    <source>
        <dbReference type="EMBL" id="GAI97761.1"/>
    </source>
</evidence>
<dbReference type="InterPro" id="IPR019019">
    <property type="entry name" value="H-type_lectin_domain"/>
</dbReference>
<accession>X1U2B5</accession>
<proteinExistence type="predicted"/>
<evidence type="ECO:0000259" key="1">
    <source>
        <dbReference type="Pfam" id="PF09458"/>
    </source>
</evidence>
<feature type="non-terminal residue" evidence="2">
    <location>
        <position position="1"/>
    </location>
</feature>
<name>X1U2B5_9ZZZZ</name>
<dbReference type="Pfam" id="PF09458">
    <property type="entry name" value="H_lectin"/>
    <property type="match status" value="1"/>
</dbReference>
<dbReference type="GO" id="GO:0030246">
    <property type="term" value="F:carbohydrate binding"/>
    <property type="evidence" value="ECO:0007669"/>
    <property type="project" value="InterPro"/>
</dbReference>
<gene>
    <name evidence="2" type="ORF">S12H4_35310</name>
</gene>
<dbReference type="EMBL" id="BARW01020961">
    <property type="protein sequence ID" value="GAI97761.1"/>
    <property type="molecule type" value="Genomic_DNA"/>
</dbReference>
<feature type="domain" description="H-type lectin" evidence="1">
    <location>
        <begin position="5"/>
        <end position="70"/>
    </location>
</feature>
<sequence length="72" mass="7803">HKMEVPVTFDSSFDSIPLVFVTVTSGIRTVGEIALWDVAAIDTTVNGFTLKIGSDMEKTSATVTVNWLAIEE</sequence>
<dbReference type="AlphaFoldDB" id="X1U2B5"/>
<dbReference type="InterPro" id="IPR037221">
    <property type="entry name" value="H-type_lectin_dom_sf"/>
</dbReference>
<dbReference type="GO" id="GO:0007155">
    <property type="term" value="P:cell adhesion"/>
    <property type="evidence" value="ECO:0007669"/>
    <property type="project" value="InterPro"/>
</dbReference>